<dbReference type="Proteomes" id="UP000446658">
    <property type="component" value="Unassembled WGS sequence"/>
</dbReference>
<feature type="transmembrane region" description="Helical" evidence="6">
    <location>
        <begin position="82"/>
        <end position="109"/>
    </location>
</feature>
<evidence type="ECO:0000256" key="3">
    <source>
        <dbReference type="ARBA" id="ARBA00022692"/>
    </source>
</evidence>
<protein>
    <submittedName>
        <fullName evidence="7">CidA/LrgA family protein</fullName>
    </submittedName>
</protein>
<keyword evidence="4 6" id="KW-1133">Transmembrane helix</keyword>
<feature type="transmembrane region" description="Helical" evidence="6">
    <location>
        <begin position="26"/>
        <end position="45"/>
    </location>
</feature>
<name>A0A844GDU6_9NEIS</name>
<evidence type="ECO:0000313" key="7">
    <source>
        <dbReference type="EMBL" id="MTD33490.1"/>
    </source>
</evidence>
<evidence type="ECO:0000313" key="8">
    <source>
        <dbReference type="Proteomes" id="UP000446658"/>
    </source>
</evidence>
<sequence>MIETLLWLVGYQLAGELISRALSLPLPGPVLGMLLLFLTLVARHTVPDTLKTNVPRFLSHLSLLFIPAGGAVLAHLDLLRGFGWSLALVLVGATVLTLLVPGVLLKLLLRKRLHGGHA</sequence>
<evidence type="ECO:0000256" key="2">
    <source>
        <dbReference type="ARBA" id="ARBA00022475"/>
    </source>
</evidence>
<evidence type="ECO:0000256" key="6">
    <source>
        <dbReference type="SAM" id="Phobius"/>
    </source>
</evidence>
<organism evidence="7 8">
    <name type="scientific">Paludibacterium denitrificans</name>
    <dbReference type="NCBI Taxonomy" id="2675226"/>
    <lineage>
        <taxon>Bacteria</taxon>
        <taxon>Pseudomonadati</taxon>
        <taxon>Pseudomonadota</taxon>
        <taxon>Betaproteobacteria</taxon>
        <taxon>Neisseriales</taxon>
        <taxon>Chromobacteriaceae</taxon>
        <taxon>Paludibacterium</taxon>
    </lineage>
</organism>
<dbReference type="Pfam" id="PF03788">
    <property type="entry name" value="LrgA"/>
    <property type="match status" value="1"/>
</dbReference>
<dbReference type="GO" id="GO:0005886">
    <property type="term" value="C:plasma membrane"/>
    <property type="evidence" value="ECO:0007669"/>
    <property type="project" value="UniProtKB-SubCell"/>
</dbReference>
<reference evidence="7 8" key="1">
    <citation type="submission" date="2019-11" db="EMBL/GenBank/DDBJ databases">
        <title>Draft genome sequence of Paludibacterium sp. dN18-1.</title>
        <authorList>
            <person name="Im W.-T."/>
        </authorList>
    </citation>
    <scope>NUCLEOTIDE SEQUENCE [LARGE SCALE GENOMIC DNA]</scope>
    <source>
        <strain evidence="8">dN 18-1</strain>
    </source>
</reference>
<keyword evidence="3 6" id="KW-0812">Transmembrane</keyword>
<gene>
    <name evidence="7" type="ORF">GKE73_11510</name>
</gene>
<dbReference type="InterPro" id="IPR005538">
    <property type="entry name" value="LrgA/CidA"/>
</dbReference>
<evidence type="ECO:0000256" key="1">
    <source>
        <dbReference type="ARBA" id="ARBA00004651"/>
    </source>
</evidence>
<keyword evidence="8" id="KW-1185">Reference proteome</keyword>
<accession>A0A844GDU6</accession>
<comment type="subcellular location">
    <subcellularLocation>
        <location evidence="1">Cell membrane</location>
        <topology evidence="1">Multi-pass membrane protein</topology>
    </subcellularLocation>
</comment>
<keyword evidence="5 6" id="KW-0472">Membrane</keyword>
<evidence type="ECO:0000256" key="4">
    <source>
        <dbReference type="ARBA" id="ARBA00022989"/>
    </source>
</evidence>
<evidence type="ECO:0000256" key="5">
    <source>
        <dbReference type="ARBA" id="ARBA00023136"/>
    </source>
</evidence>
<proteinExistence type="predicted"/>
<dbReference type="EMBL" id="WLYX01000001">
    <property type="protein sequence ID" value="MTD33490.1"/>
    <property type="molecule type" value="Genomic_DNA"/>
</dbReference>
<comment type="caution">
    <text evidence="7">The sequence shown here is derived from an EMBL/GenBank/DDBJ whole genome shotgun (WGS) entry which is preliminary data.</text>
</comment>
<dbReference type="PANTHER" id="PTHR33931:SF2">
    <property type="entry name" value="HOLIN-LIKE PROTEIN CIDA"/>
    <property type="match status" value="1"/>
</dbReference>
<keyword evidence="2" id="KW-1003">Cell membrane</keyword>
<feature type="transmembrane region" description="Helical" evidence="6">
    <location>
        <begin position="57"/>
        <end position="76"/>
    </location>
</feature>
<dbReference type="RefSeq" id="WP_230370455.1">
    <property type="nucleotide sequence ID" value="NZ_WLYX01000001.1"/>
</dbReference>
<dbReference type="PANTHER" id="PTHR33931">
    <property type="entry name" value="HOLIN-LIKE PROTEIN CIDA-RELATED"/>
    <property type="match status" value="1"/>
</dbReference>
<dbReference type="AlphaFoldDB" id="A0A844GDU6"/>